<feature type="domain" description="Galactose-1-phosphate uridyl transferase N-terminal" evidence="10">
    <location>
        <begin position="3"/>
        <end position="176"/>
    </location>
</feature>
<dbReference type="AlphaFoldDB" id="A0A7V2F348"/>
<proteinExistence type="inferred from homology"/>
<protein>
    <recommendedName>
        <fullName evidence="8">Galactose-1-phosphate uridylyltransferase</fullName>
        <ecNumber evidence="8">2.7.7.12</ecNumber>
    </recommendedName>
</protein>
<evidence type="ECO:0000256" key="5">
    <source>
        <dbReference type="ARBA" id="ARBA00022723"/>
    </source>
</evidence>
<dbReference type="NCBIfam" id="TIGR00209">
    <property type="entry name" value="galT_1"/>
    <property type="match status" value="1"/>
</dbReference>
<keyword evidence="7" id="KW-0119">Carbohydrate metabolism</keyword>
<dbReference type="GO" id="GO:0006012">
    <property type="term" value="P:galactose metabolic process"/>
    <property type="evidence" value="ECO:0007669"/>
    <property type="project" value="UniProtKB-UniRule"/>
</dbReference>
<keyword evidence="4 12" id="KW-0548">Nucleotidyltransferase</keyword>
<accession>A0A7V2F348</accession>
<comment type="similarity">
    <text evidence="2">Belongs to the galactose-1-phosphate uridylyltransferase type 1 family.</text>
</comment>
<evidence type="ECO:0000256" key="6">
    <source>
        <dbReference type="ARBA" id="ARBA00022833"/>
    </source>
</evidence>
<dbReference type="InterPro" id="IPR053177">
    <property type="entry name" value="ADP-glucose_phosphorylase"/>
</dbReference>
<gene>
    <name evidence="12" type="primary">galT</name>
    <name evidence="12" type="ORF">ENO08_03180</name>
</gene>
<dbReference type="Pfam" id="PF02744">
    <property type="entry name" value="GalP_UDP_tr_C"/>
    <property type="match status" value="1"/>
</dbReference>
<dbReference type="EMBL" id="DSEC01000226">
    <property type="protein sequence ID" value="HER43442.1"/>
    <property type="molecule type" value="Genomic_DNA"/>
</dbReference>
<feature type="domain" description="Galactose-1-phosphate uridyl transferase C-terminal" evidence="11">
    <location>
        <begin position="186"/>
        <end position="244"/>
    </location>
</feature>
<dbReference type="Gene3D" id="3.30.428.10">
    <property type="entry name" value="HIT-like"/>
    <property type="match status" value="2"/>
</dbReference>
<keyword evidence="3" id="KW-0808">Transferase</keyword>
<dbReference type="InterPro" id="IPR005849">
    <property type="entry name" value="GalP_Utransf_N"/>
</dbReference>
<evidence type="ECO:0000313" key="12">
    <source>
        <dbReference type="EMBL" id="HER43442.1"/>
    </source>
</evidence>
<evidence type="ECO:0000256" key="7">
    <source>
        <dbReference type="ARBA" id="ARBA00023277"/>
    </source>
</evidence>
<dbReference type="GO" id="GO:0008270">
    <property type="term" value="F:zinc ion binding"/>
    <property type="evidence" value="ECO:0007669"/>
    <property type="project" value="InterPro"/>
</dbReference>
<evidence type="ECO:0000256" key="3">
    <source>
        <dbReference type="ARBA" id="ARBA00022679"/>
    </source>
</evidence>
<keyword evidence="5" id="KW-0479">Metal-binding</keyword>
<dbReference type="InterPro" id="IPR036265">
    <property type="entry name" value="HIT-like_sf"/>
</dbReference>
<dbReference type="EC" id="2.7.7.12" evidence="8"/>
<evidence type="ECO:0000256" key="1">
    <source>
        <dbReference type="ARBA" id="ARBA00001947"/>
    </source>
</evidence>
<evidence type="ECO:0000256" key="2">
    <source>
        <dbReference type="ARBA" id="ARBA00010951"/>
    </source>
</evidence>
<feature type="non-terminal residue" evidence="12">
    <location>
        <position position="248"/>
    </location>
</feature>
<organism evidence="12">
    <name type="scientific">Eiseniibacteriota bacterium</name>
    <dbReference type="NCBI Taxonomy" id="2212470"/>
    <lineage>
        <taxon>Bacteria</taxon>
        <taxon>Candidatus Eiseniibacteriota</taxon>
    </lineage>
</organism>
<evidence type="ECO:0000256" key="9">
    <source>
        <dbReference type="SAM" id="MobiDB-lite"/>
    </source>
</evidence>
<name>A0A7V2F348_UNCEI</name>
<evidence type="ECO:0000256" key="4">
    <source>
        <dbReference type="ARBA" id="ARBA00022695"/>
    </source>
</evidence>
<feature type="compositionally biased region" description="Basic and acidic residues" evidence="9">
    <location>
        <begin position="24"/>
        <end position="43"/>
    </location>
</feature>
<dbReference type="SUPFAM" id="SSF54197">
    <property type="entry name" value="HIT-like"/>
    <property type="match status" value="2"/>
</dbReference>
<evidence type="ECO:0000256" key="8">
    <source>
        <dbReference type="NCBIfam" id="TIGR00209"/>
    </source>
</evidence>
<dbReference type="PANTHER" id="PTHR42763">
    <property type="entry name" value="ADP-GLUCOSE PHOSPHORYLASE"/>
    <property type="match status" value="1"/>
</dbReference>
<comment type="cofactor">
    <cofactor evidence="1">
        <name>Zn(2+)</name>
        <dbReference type="ChEBI" id="CHEBI:29105"/>
    </cofactor>
</comment>
<feature type="region of interest" description="Disordered" evidence="9">
    <location>
        <begin position="24"/>
        <end position="52"/>
    </location>
</feature>
<evidence type="ECO:0000259" key="11">
    <source>
        <dbReference type="Pfam" id="PF02744"/>
    </source>
</evidence>
<dbReference type="Pfam" id="PF01087">
    <property type="entry name" value="GalP_UDP_transf"/>
    <property type="match status" value="1"/>
</dbReference>
<dbReference type="Proteomes" id="UP000886069">
    <property type="component" value="Unassembled WGS sequence"/>
</dbReference>
<comment type="caution">
    <text evidence="12">The sequence shown here is derived from an EMBL/GenBank/DDBJ whole genome shotgun (WGS) entry which is preliminary data.</text>
</comment>
<keyword evidence="6" id="KW-0862">Zinc</keyword>
<dbReference type="InterPro" id="IPR005850">
    <property type="entry name" value="GalP_Utransf_C"/>
</dbReference>
<evidence type="ECO:0000259" key="10">
    <source>
        <dbReference type="Pfam" id="PF01087"/>
    </source>
</evidence>
<dbReference type="GO" id="GO:0008108">
    <property type="term" value="F:UDP-glucose:hexose-1-phosphate uridylyltransferase activity"/>
    <property type="evidence" value="ECO:0007669"/>
    <property type="project" value="UniProtKB-UniRule"/>
</dbReference>
<dbReference type="PANTHER" id="PTHR42763:SF2">
    <property type="entry name" value="ADP-GLUCOSE PHOSPHORYLASE"/>
    <property type="match status" value="1"/>
</dbReference>
<sequence length="248" mass="28692">MPELRQNPATKEWVIIASERAKRPEDFVSEEPKITDPPSHEDTCPFCPGNEDKTPPEVMRVAGSNGKWRVRVVPNKFAALVPEGNVEREKDSDFFRSMDGVGKHEVVVETPLHNVSFGQMSDTKACEIVHVYHKRYRELLEDERFKLIKIFRNHGKAAGTSLEHPHSQIVATPIVPLHIRHRLEAATRYFDDHGHCVFCRMIEMERKEKDRVVLENERFIVIEPFASRVPFETWILSKEHRATFGETT</sequence>
<reference evidence="12" key="1">
    <citation type="journal article" date="2020" name="mSystems">
        <title>Genome- and Community-Level Interaction Insights into Carbon Utilization and Element Cycling Functions of Hydrothermarchaeota in Hydrothermal Sediment.</title>
        <authorList>
            <person name="Zhou Z."/>
            <person name="Liu Y."/>
            <person name="Xu W."/>
            <person name="Pan J."/>
            <person name="Luo Z.H."/>
            <person name="Li M."/>
        </authorList>
    </citation>
    <scope>NUCLEOTIDE SEQUENCE [LARGE SCALE GENOMIC DNA]</scope>
    <source>
        <strain evidence="12">SpSt-1233</strain>
    </source>
</reference>
<dbReference type="InterPro" id="IPR001937">
    <property type="entry name" value="GalP_UDPtransf1"/>
</dbReference>